<feature type="transmembrane region" description="Helical" evidence="1">
    <location>
        <begin position="309"/>
        <end position="334"/>
    </location>
</feature>
<keyword evidence="1" id="KW-1133">Transmembrane helix</keyword>
<keyword evidence="1" id="KW-0472">Membrane</keyword>
<protein>
    <recommendedName>
        <fullName evidence="4">Transmembrane protein</fullName>
    </recommendedName>
</protein>
<proteinExistence type="predicted"/>
<evidence type="ECO:0000313" key="3">
    <source>
        <dbReference type="Proteomes" id="UP001419910"/>
    </source>
</evidence>
<accession>A0ABU9Y208</accession>
<dbReference type="EMBL" id="JBDIME010000006">
    <property type="protein sequence ID" value="MEN2789838.1"/>
    <property type="molecule type" value="Genomic_DNA"/>
</dbReference>
<keyword evidence="1" id="KW-0812">Transmembrane</keyword>
<gene>
    <name evidence="2" type="ORF">ABC974_09390</name>
</gene>
<keyword evidence="3" id="KW-1185">Reference proteome</keyword>
<evidence type="ECO:0008006" key="4">
    <source>
        <dbReference type="Google" id="ProtNLM"/>
    </source>
</evidence>
<reference evidence="2 3" key="1">
    <citation type="submission" date="2024-05" db="EMBL/GenBank/DDBJ databases">
        <authorList>
            <person name="Liu Q."/>
            <person name="Xin Y.-H."/>
        </authorList>
    </citation>
    <scope>NUCLEOTIDE SEQUENCE [LARGE SCALE GENOMIC DNA]</scope>
    <source>
        <strain evidence="2 3">CGMCC 1.10181</strain>
    </source>
</reference>
<feature type="transmembrane region" description="Helical" evidence="1">
    <location>
        <begin position="186"/>
        <end position="207"/>
    </location>
</feature>
<evidence type="ECO:0000256" key="1">
    <source>
        <dbReference type="SAM" id="Phobius"/>
    </source>
</evidence>
<dbReference type="RefSeq" id="WP_343891373.1">
    <property type="nucleotide sequence ID" value="NZ_BAAAEH010000040.1"/>
</dbReference>
<dbReference type="Proteomes" id="UP001419910">
    <property type="component" value="Unassembled WGS sequence"/>
</dbReference>
<name>A0ABU9Y208_9SPHN</name>
<comment type="caution">
    <text evidence="2">The sequence shown here is derived from an EMBL/GenBank/DDBJ whole genome shotgun (WGS) entry which is preliminary data.</text>
</comment>
<sequence>MFGLKTLDVGIGMALMFLFVSLICSAVREFGELATKTRASTLKAGIVEMLGSSRVEAFFEQPHISALYKGNYQGALVSSILSWIPFLGRTKLPSYIPSGNFAKAALQLIRSETTLASTAALAVSDVRAWTGPVPGDQKPEDDLRKAVRSILDSTGDDLNALQTGLEQWFNSTMDRVSGWYKSRTQIWLLVIGFVAAALMNIDAITVMQRLSTDDKLRDQVVAQAGSTIAECTKDPAQCGAPPKQGGTPDTLNTKLDNIKAATAQMTQVSWPIGWSGGYPDPQFKLLSSGPSDKNDAAAAYAAMTGWDQLLWWLGIIGGWLITAIGVTFGSSFWFDVLNRFMVVRSTIKPDEKSPKEKSKS</sequence>
<feature type="transmembrane region" description="Helical" evidence="1">
    <location>
        <begin position="6"/>
        <end position="27"/>
    </location>
</feature>
<organism evidence="2 3">
    <name type="scientific">Sphingomonas oligophenolica</name>
    <dbReference type="NCBI Taxonomy" id="301154"/>
    <lineage>
        <taxon>Bacteria</taxon>
        <taxon>Pseudomonadati</taxon>
        <taxon>Pseudomonadota</taxon>
        <taxon>Alphaproteobacteria</taxon>
        <taxon>Sphingomonadales</taxon>
        <taxon>Sphingomonadaceae</taxon>
        <taxon>Sphingomonas</taxon>
    </lineage>
</organism>
<evidence type="ECO:0000313" key="2">
    <source>
        <dbReference type="EMBL" id="MEN2789838.1"/>
    </source>
</evidence>